<dbReference type="PRINTS" id="PR00039">
    <property type="entry name" value="HTHLYSR"/>
</dbReference>
<accession>A0A2Z4FP54</accession>
<dbReference type="InterPro" id="IPR036388">
    <property type="entry name" value="WH-like_DNA-bd_sf"/>
</dbReference>
<evidence type="ECO:0000313" key="6">
    <source>
        <dbReference type="Proteomes" id="UP000249799"/>
    </source>
</evidence>
<dbReference type="CDD" id="cd05466">
    <property type="entry name" value="PBP2_LTTR_substrate"/>
    <property type="match status" value="1"/>
</dbReference>
<keyword evidence="2" id="KW-0805">Transcription regulation</keyword>
<dbReference type="Pfam" id="PF00126">
    <property type="entry name" value="HTH_1"/>
    <property type="match status" value="1"/>
</dbReference>
<organism evidence="5 6">
    <name type="scientific">Bradymonas sediminis</name>
    <dbReference type="NCBI Taxonomy" id="1548548"/>
    <lineage>
        <taxon>Bacteria</taxon>
        <taxon>Deltaproteobacteria</taxon>
        <taxon>Bradymonadales</taxon>
        <taxon>Bradymonadaceae</taxon>
        <taxon>Bradymonas</taxon>
    </lineage>
</organism>
<proteinExistence type="inferred from homology"/>
<dbReference type="Gene3D" id="3.40.190.290">
    <property type="match status" value="1"/>
</dbReference>
<dbReference type="PANTHER" id="PTHR30126:SF39">
    <property type="entry name" value="HTH-TYPE TRANSCRIPTIONAL REGULATOR CYSL"/>
    <property type="match status" value="1"/>
</dbReference>
<name>A0A2Z4FP54_9DELT</name>
<keyword evidence="6" id="KW-1185">Reference proteome</keyword>
<dbReference type="SUPFAM" id="SSF53850">
    <property type="entry name" value="Periplasmic binding protein-like II"/>
    <property type="match status" value="1"/>
</dbReference>
<comment type="similarity">
    <text evidence="1">Belongs to the LysR transcriptional regulatory family.</text>
</comment>
<dbReference type="InterPro" id="IPR036390">
    <property type="entry name" value="WH_DNA-bd_sf"/>
</dbReference>
<dbReference type="InterPro" id="IPR005119">
    <property type="entry name" value="LysR_subst-bd"/>
</dbReference>
<dbReference type="Gene3D" id="1.10.10.10">
    <property type="entry name" value="Winged helix-like DNA-binding domain superfamily/Winged helix DNA-binding domain"/>
    <property type="match status" value="1"/>
</dbReference>
<gene>
    <name evidence="5" type="ORF">DN745_15590</name>
</gene>
<evidence type="ECO:0000256" key="1">
    <source>
        <dbReference type="ARBA" id="ARBA00009437"/>
    </source>
</evidence>
<dbReference type="PANTHER" id="PTHR30126">
    <property type="entry name" value="HTH-TYPE TRANSCRIPTIONAL REGULATOR"/>
    <property type="match status" value="1"/>
</dbReference>
<dbReference type="GO" id="GO:0000976">
    <property type="term" value="F:transcription cis-regulatory region binding"/>
    <property type="evidence" value="ECO:0007669"/>
    <property type="project" value="TreeGrafter"/>
</dbReference>
<dbReference type="OrthoDB" id="9808620at2"/>
<dbReference type="GO" id="GO:0003700">
    <property type="term" value="F:DNA-binding transcription factor activity"/>
    <property type="evidence" value="ECO:0007669"/>
    <property type="project" value="InterPro"/>
</dbReference>
<evidence type="ECO:0000256" key="4">
    <source>
        <dbReference type="ARBA" id="ARBA00023163"/>
    </source>
</evidence>
<protein>
    <submittedName>
        <fullName evidence="5">Uncharacterized protein</fullName>
    </submittedName>
</protein>
<keyword evidence="4" id="KW-0804">Transcription</keyword>
<reference evidence="5 6" key="1">
    <citation type="submission" date="2018-06" db="EMBL/GenBank/DDBJ databases">
        <title>Lujinxingia sediminis gen. nov. sp. nov., a new facultative anaerobic member of the class Deltaproteobacteria, and proposal of Lujinxingaceae fam. nov.</title>
        <authorList>
            <person name="Guo L.-Y."/>
            <person name="Li C.-M."/>
            <person name="Wang S."/>
            <person name="Du Z.-J."/>
        </authorList>
    </citation>
    <scope>NUCLEOTIDE SEQUENCE [LARGE SCALE GENOMIC DNA]</scope>
    <source>
        <strain evidence="5 6">FA350</strain>
    </source>
</reference>
<dbReference type="KEGG" id="bsed:DN745_15590"/>
<dbReference type="RefSeq" id="WP_111336236.1">
    <property type="nucleotide sequence ID" value="NZ_CP030032.1"/>
</dbReference>
<dbReference type="EMBL" id="CP030032">
    <property type="protein sequence ID" value="AWV90660.1"/>
    <property type="molecule type" value="Genomic_DNA"/>
</dbReference>
<dbReference type="AlphaFoldDB" id="A0A2Z4FP54"/>
<evidence type="ECO:0000256" key="3">
    <source>
        <dbReference type="ARBA" id="ARBA00023125"/>
    </source>
</evidence>
<dbReference type="InterPro" id="IPR000847">
    <property type="entry name" value="LysR_HTH_N"/>
</dbReference>
<keyword evidence="3" id="KW-0238">DNA-binding</keyword>
<dbReference type="PROSITE" id="PS50931">
    <property type="entry name" value="HTH_LYSR"/>
    <property type="match status" value="1"/>
</dbReference>
<dbReference type="SUPFAM" id="SSF46785">
    <property type="entry name" value="Winged helix' DNA-binding domain"/>
    <property type="match status" value="1"/>
</dbReference>
<dbReference type="Proteomes" id="UP000249799">
    <property type="component" value="Chromosome"/>
</dbReference>
<dbReference type="Pfam" id="PF03466">
    <property type="entry name" value="LysR_substrate"/>
    <property type="match status" value="1"/>
</dbReference>
<sequence>MDINQLHAFLAVAREGQMTRAARQLHRTQPAISAQIAKLEEDLGQRLFDRTSTGMVLSDAGRTFRGYAQAALARLEDGRNALDQLRGMQRGSLSIGGGATATTYLLPSILGRFHAKYPGIRFFVREQPSKVVIEQVLEGQLDLGVVTLPIHLSSTGSDVSTHLEVEEWVQDEMRLIVPPGHALHGRREFAWSELAAEPLVLFEAGSAVRGLLDRAMSSARVDVDIVMELRSIESIKQMVAQGIGCAFVSQFALSGPGDGLRCIEGPIQRRLAVIYRNDRTQSPAARAFLGMMHA</sequence>
<evidence type="ECO:0000313" key="5">
    <source>
        <dbReference type="EMBL" id="AWV90660.1"/>
    </source>
</evidence>
<dbReference type="FunFam" id="1.10.10.10:FF:000001">
    <property type="entry name" value="LysR family transcriptional regulator"/>
    <property type="match status" value="1"/>
</dbReference>
<evidence type="ECO:0000256" key="2">
    <source>
        <dbReference type="ARBA" id="ARBA00023015"/>
    </source>
</evidence>